<proteinExistence type="predicted"/>
<comment type="caution">
    <text evidence="1">The sequence shown here is derived from an EMBL/GenBank/DDBJ whole genome shotgun (WGS) entry which is preliminary data.</text>
</comment>
<keyword evidence="2" id="KW-1185">Reference proteome</keyword>
<sequence length="52" mass="5374">MGGTLEVNREVFTIGRINQTNAGFHSGVADLGFAIGVPAAVLSDKMAKTTLP</sequence>
<protein>
    <submittedName>
        <fullName evidence="1">Uncharacterized protein</fullName>
    </submittedName>
</protein>
<reference evidence="1 2" key="1">
    <citation type="journal article" date="2021" name="Plant Biotechnol. J.">
        <title>Multi-omics assisted identification of the key and species-specific regulatory components of drought-tolerant mechanisms in Gossypium stocksii.</title>
        <authorList>
            <person name="Yu D."/>
            <person name="Ke L."/>
            <person name="Zhang D."/>
            <person name="Wu Y."/>
            <person name="Sun Y."/>
            <person name="Mei J."/>
            <person name="Sun J."/>
            <person name="Sun Y."/>
        </authorList>
    </citation>
    <scope>NUCLEOTIDE SEQUENCE [LARGE SCALE GENOMIC DNA]</scope>
    <source>
        <strain evidence="2">cv. E1</strain>
        <tissue evidence="1">Leaf</tissue>
    </source>
</reference>
<evidence type="ECO:0000313" key="1">
    <source>
        <dbReference type="EMBL" id="KAH1066171.1"/>
    </source>
</evidence>
<organism evidence="1 2">
    <name type="scientific">Gossypium stocksii</name>
    <dbReference type="NCBI Taxonomy" id="47602"/>
    <lineage>
        <taxon>Eukaryota</taxon>
        <taxon>Viridiplantae</taxon>
        <taxon>Streptophyta</taxon>
        <taxon>Embryophyta</taxon>
        <taxon>Tracheophyta</taxon>
        <taxon>Spermatophyta</taxon>
        <taxon>Magnoliopsida</taxon>
        <taxon>eudicotyledons</taxon>
        <taxon>Gunneridae</taxon>
        <taxon>Pentapetalae</taxon>
        <taxon>rosids</taxon>
        <taxon>malvids</taxon>
        <taxon>Malvales</taxon>
        <taxon>Malvaceae</taxon>
        <taxon>Malvoideae</taxon>
        <taxon>Gossypium</taxon>
    </lineage>
</organism>
<name>A0A9D3ZTI5_9ROSI</name>
<evidence type="ECO:0000313" key="2">
    <source>
        <dbReference type="Proteomes" id="UP000828251"/>
    </source>
</evidence>
<accession>A0A9D3ZTI5</accession>
<dbReference type="EMBL" id="JAIQCV010000009">
    <property type="protein sequence ID" value="KAH1066171.1"/>
    <property type="molecule type" value="Genomic_DNA"/>
</dbReference>
<dbReference type="AlphaFoldDB" id="A0A9D3ZTI5"/>
<dbReference type="Proteomes" id="UP000828251">
    <property type="component" value="Unassembled WGS sequence"/>
</dbReference>
<gene>
    <name evidence="1" type="ORF">J1N35_031158</name>
</gene>